<dbReference type="SUPFAM" id="SSF51197">
    <property type="entry name" value="Clavaminate synthase-like"/>
    <property type="match status" value="1"/>
</dbReference>
<organism evidence="2 3">
    <name type="scientific">Helianthus annuus</name>
    <name type="common">Common sunflower</name>
    <dbReference type="NCBI Taxonomy" id="4232"/>
    <lineage>
        <taxon>Eukaryota</taxon>
        <taxon>Viridiplantae</taxon>
        <taxon>Streptophyta</taxon>
        <taxon>Embryophyta</taxon>
        <taxon>Tracheophyta</taxon>
        <taxon>Spermatophyta</taxon>
        <taxon>Magnoliopsida</taxon>
        <taxon>eudicotyledons</taxon>
        <taxon>Gunneridae</taxon>
        <taxon>Pentapetalae</taxon>
        <taxon>asterids</taxon>
        <taxon>campanulids</taxon>
        <taxon>Asterales</taxon>
        <taxon>Asteraceae</taxon>
        <taxon>Asteroideae</taxon>
        <taxon>Heliantheae alliance</taxon>
        <taxon>Heliantheae</taxon>
        <taxon>Helianthus</taxon>
    </lineage>
</organism>
<evidence type="ECO:0000313" key="3">
    <source>
        <dbReference type="Proteomes" id="UP000215914"/>
    </source>
</evidence>
<evidence type="ECO:0000256" key="1">
    <source>
        <dbReference type="SAM" id="Phobius"/>
    </source>
</evidence>
<sequence length="157" mass="18404">MVFDMTLFILYVENRIQTKPTNILRKELIFTKFVFYLFFIFITAEIHCIRSIITHMVRTNIDCVNQAWSNGRIYAPVHQEAMRTSAKGVVRYSTGLFSFMKEIVEVPEKFVDDEYQLRFRPFNNMDFLEYVNTEEGKASKYAIESYCGVTTVASIDS</sequence>
<reference evidence="2" key="1">
    <citation type="journal article" date="2017" name="Nature">
        <title>The sunflower genome provides insights into oil metabolism, flowering and Asterid evolution.</title>
        <authorList>
            <person name="Badouin H."/>
            <person name="Gouzy J."/>
            <person name="Grassa C.J."/>
            <person name="Murat F."/>
            <person name="Staton S.E."/>
            <person name="Cottret L."/>
            <person name="Lelandais-Briere C."/>
            <person name="Owens G.L."/>
            <person name="Carrere S."/>
            <person name="Mayjonade B."/>
            <person name="Legrand L."/>
            <person name="Gill N."/>
            <person name="Kane N.C."/>
            <person name="Bowers J.E."/>
            <person name="Hubner S."/>
            <person name="Bellec A."/>
            <person name="Berard A."/>
            <person name="Berges H."/>
            <person name="Blanchet N."/>
            <person name="Boniface M.C."/>
            <person name="Brunel D."/>
            <person name="Catrice O."/>
            <person name="Chaidir N."/>
            <person name="Claudel C."/>
            <person name="Donnadieu C."/>
            <person name="Faraut T."/>
            <person name="Fievet G."/>
            <person name="Helmstetter N."/>
            <person name="King M."/>
            <person name="Knapp S.J."/>
            <person name="Lai Z."/>
            <person name="Le Paslier M.C."/>
            <person name="Lippi Y."/>
            <person name="Lorenzon L."/>
            <person name="Mandel J.R."/>
            <person name="Marage G."/>
            <person name="Marchand G."/>
            <person name="Marquand E."/>
            <person name="Bret-Mestries E."/>
            <person name="Morien E."/>
            <person name="Nambeesan S."/>
            <person name="Nguyen T."/>
            <person name="Pegot-Espagnet P."/>
            <person name="Pouilly N."/>
            <person name="Raftis F."/>
            <person name="Sallet E."/>
            <person name="Schiex T."/>
            <person name="Thomas J."/>
            <person name="Vandecasteele C."/>
            <person name="Vares D."/>
            <person name="Vear F."/>
            <person name="Vautrin S."/>
            <person name="Crespi M."/>
            <person name="Mangin B."/>
            <person name="Burke J.M."/>
            <person name="Salse J."/>
            <person name="Munos S."/>
            <person name="Vincourt P."/>
            <person name="Rieseberg L.H."/>
            <person name="Langlade N.B."/>
        </authorList>
    </citation>
    <scope>NUCLEOTIDE SEQUENCE</scope>
    <source>
        <tissue evidence="2">Leaves</tissue>
    </source>
</reference>
<reference evidence="2" key="2">
    <citation type="submission" date="2020-06" db="EMBL/GenBank/DDBJ databases">
        <title>Helianthus annuus Genome sequencing and assembly Release 2.</title>
        <authorList>
            <person name="Gouzy J."/>
            <person name="Langlade N."/>
            <person name="Munos S."/>
        </authorList>
    </citation>
    <scope>NUCLEOTIDE SEQUENCE</scope>
    <source>
        <tissue evidence="2">Leaves</tissue>
    </source>
</reference>
<keyword evidence="1" id="KW-0472">Membrane</keyword>
<proteinExistence type="predicted"/>
<evidence type="ECO:0000313" key="2">
    <source>
        <dbReference type="EMBL" id="KAF5787042.1"/>
    </source>
</evidence>
<dbReference type="Gramene" id="mRNA:HanXRQr2_Chr10g0448371">
    <property type="protein sequence ID" value="CDS:HanXRQr2_Chr10g0448371.1"/>
    <property type="gene ID" value="HanXRQr2_Chr10g0448371"/>
</dbReference>
<keyword evidence="1" id="KW-1133">Transmembrane helix</keyword>
<dbReference type="EMBL" id="MNCJ02000325">
    <property type="protein sequence ID" value="KAF5787042.1"/>
    <property type="molecule type" value="Genomic_DNA"/>
</dbReference>
<name>A0A9K3N4W2_HELAN</name>
<keyword evidence="3" id="KW-1185">Reference proteome</keyword>
<comment type="caution">
    <text evidence="2">The sequence shown here is derived from an EMBL/GenBank/DDBJ whole genome shotgun (WGS) entry which is preliminary data.</text>
</comment>
<feature type="transmembrane region" description="Helical" evidence="1">
    <location>
        <begin position="33"/>
        <end position="53"/>
    </location>
</feature>
<gene>
    <name evidence="2" type="ORF">HanXRQr2_Chr10g0448371</name>
</gene>
<dbReference type="Proteomes" id="UP000215914">
    <property type="component" value="Unassembled WGS sequence"/>
</dbReference>
<dbReference type="AlphaFoldDB" id="A0A9K3N4W2"/>
<protein>
    <submittedName>
        <fullName evidence="2">Uncharacterized protein</fullName>
    </submittedName>
</protein>
<keyword evidence="1" id="KW-0812">Transmembrane</keyword>
<accession>A0A9K3N4W2</accession>